<evidence type="ECO:0000313" key="3">
    <source>
        <dbReference type="Proteomes" id="UP000077961"/>
    </source>
</evidence>
<dbReference type="Proteomes" id="UP000078116">
    <property type="component" value="Unassembled WGS sequence"/>
</dbReference>
<reference evidence="3 4" key="1">
    <citation type="submission" date="2016-04" db="EMBL/GenBank/DDBJ databases">
        <title>Reclassification of Paraburkholderia panaciterrae (Farh et al. 2015) Dobritsa &amp; Samadpour 2016 as a later homotypic synonym of Paraburkholderia ginsengiterrae (Farh et al. 2015) Dobritsa &amp; Samadpour 2016.</title>
        <authorList>
            <person name="Dobritsa A.P."/>
            <person name="Kutumbaka K."/>
            <person name="Samadpour M."/>
        </authorList>
    </citation>
    <scope>NUCLEOTIDE SEQUENCE [LARGE SCALE GENOMIC DNA]</scope>
    <source>
        <strain evidence="2 4">DCY85</strain>
        <strain evidence="1 3">DCY85-1</strain>
    </source>
</reference>
<dbReference type="AlphaFoldDB" id="A0A1A9N8V9"/>
<accession>A0A1A9N8V9</accession>
<gene>
    <name evidence="1" type="ORF">A6V36_33795</name>
    <name evidence="2" type="ORF">A6V37_25065</name>
</gene>
<dbReference type="Proteomes" id="UP000077961">
    <property type="component" value="Unassembled WGS sequence"/>
</dbReference>
<sequence>MRNAPLTDARPACSAACASSSDCDARWQYTRYIWPSSVSLSLRVERSNGRVRNATEFSSDKYWL</sequence>
<comment type="caution">
    <text evidence="2">The sequence shown here is derived from an EMBL/GenBank/DDBJ whole genome shotgun (WGS) entry which is preliminary data.</text>
</comment>
<organism evidence="2 4">
    <name type="scientific">Paraburkholderia ginsengiterrae</name>
    <dbReference type="NCBI Taxonomy" id="1462993"/>
    <lineage>
        <taxon>Bacteria</taxon>
        <taxon>Pseudomonadati</taxon>
        <taxon>Pseudomonadota</taxon>
        <taxon>Betaproteobacteria</taxon>
        <taxon>Burkholderiales</taxon>
        <taxon>Burkholderiaceae</taxon>
        <taxon>Paraburkholderia</taxon>
    </lineage>
</organism>
<dbReference type="EMBL" id="LXKA01000209">
    <property type="protein sequence ID" value="OAJ61621.1"/>
    <property type="molecule type" value="Genomic_DNA"/>
</dbReference>
<proteinExistence type="predicted"/>
<dbReference type="EMBL" id="LXJZ01000186">
    <property type="protein sequence ID" value="OAJ56540.1"/>
    <property type="molecule type" value="Genomic_DNA"/>
</dbReference>
<name>A0A1A9N8V9_9BURK</name>
<evidence type="ECO:0000313" key="2">
    <source>
        <dbReference type="EMBL" id="OAJ61621.1"/>
    </source>
</evidence>
<evidence type="ECO:0000313" key="1">
    <source>
        <dbReference type="EMBL" id="OAJ56540.1"/>
    </source>
</evidence>
<evidence type="ECO:0000313" key="4">
    <source>
        <dbReference type="Proteomes" id="UP000078116"/>
    </source>
</evidence>
<protein>
    <submittedName>
        <fullName evidence="2">Uncharacterized protein</fullName>
    </submittedName>
</protein>
<keyword evidence="3" id="KW-1185">Reference proteome</keyword>